<evidence type="ECO:0000256" key="2">
    <source>
        <dbReference type="ARBA" id="ARBA00022723"/>
    </source>
</evidence>
<accession>A0A8J5K0H1</accession>
<reference evidence="11" key="1">
    <citation type="journal article" date="2021" name="Sci. Adv.">
        <title>The American lobster genome reveals insights on longevity, neural, and immune adaptations.</title>
        <authorList>
            <person name="Polinski J.M."/>
            <person name="Zimin A.V."/>
            <person name="Clark K.F."/>
            <person name="Kohn A.B."/>
            <person name="Sadowski N."/>
            <person name="Timp W."/>
            <person name="Ptitsyn A."/>
            <person name="Khanna P."/>
            <person name="Romanova D.Y."/>
            <person name="Williams P."/>
            <person name="Greenwood S.J."/>
            <person name="Moroz L.L."/>
            <person name="Walt D.R."/>
            <person name="Bodnar A.G."/>
        </authorList>
    </citation>
    <scope>NUCLEOTIDE SEQUENCE</scope>
    <source>
        <strain evidence="11">GMGI-L3</strain>
    </source>
</reference>
<keyword evidence="12" id="KW-1185">Reference proteome</keyword>
<keyword evidence="5" id="KW-0862">Zinc</keyword>
<comment type="caution">
    <text evidence="11">The sequence shown here is derived from an EMBL/GenBank/DDBJ whole genome shotgun (WGS) entry which is preliminary data.</text>
</comment>
<feature type="non-terminal residue" evidence="11">
    <location>
        <position position="1"/>
    </location>
</feature>
<evidence type="ECO:0000256" key="8">
    <source>
        <dbReference type="PROSITE-ProRule" id="PRU00042"/>
    </source>
</evidence>
<evidence type="ECO:0000256" key="9">
    <source>
        <dbReference type="SAM" id="MobiDB-lite"/>
    </source>
</evidence>
<evidence type="ECO:0000313" key="12">
    <source>
        <dbReference type="Proteomes" id="UP000747542"/>
    </source>
</evidence>
<dbReference type="EMBL" id="JAHLQT010027102">
    <property type="protein sequence ID" value="KAG7162774.1"/>
    <property type="molecule type" value="Genomic_DNA"/>
</dbReference>
<feature type="domain" description="C2H2-type" evidence="10">
    <location>
        <begin position="179"/>
        <end position="206"/>
    </location>
</feature>
<protein>
    <submittedName>
        <fullName evidence="11">Zinc finger protein 337-like</fullName>
    </submittedName>
</protein>
<dbReference type="PROSITE" id="PS50157">
    <property type="entry name" value="ZINC_FINGER_C2H2_2"/>
    <property type="match status" value="3"/>
</dbReference>
<dbReference type="SMART" id="SM00355">
    <property type="entry name" value="ZnF_C2H2"/>
    <property type="match status" value="4"/>
</dbReference>
<keyword evidence="3" id="KW-0677">Repeat</keyword>
<dbReference type="SUPFAM" id="SSF57667">
    <property type="entry name" value="beta-beta-alpha zinc fingers"/>
    <property type="match status" value="3"/>
</dbReference>
<proteinExistence type="predicted"/>
<evidence type="ECO:0000256" key="6">
    <source>
        <dbReference type="ARBA" id="ARBA00023125"/>
    </source>
</evidence>
<organism evidence="11 12">
    <name type="scientific">Homarus americanus</name>
    <name type="common">American lobster</name>
    <dbReference type="NCBI Taxonomy" id="6706"/>
    <lineage>
        <taxon>Eukaryota</taxon>
        <taxon>Metazoa</taxon>
        <taxon>Ecdysozoa</taxon>
        <taxon>Arthropoda</taxon>
        <taxon>Crustacea</taxon>
        <taxon>Multicrustacea</taxon>
        <taxon>Malacostraca</taxon>
        <taxon>Eumalacostraca</taxon>
        <taxon>Eucarida</taxon>
        <taxon>Decapoda</taxon>
        <taxon>Pleocyemata</taxon>
        <taxon>Astacidea</taxon>
        <taxon>Nephropoidea</taxon>
        <taxon>Nephropidae</taxon>
        <taxon>Homarus</taxon>
    </lineage>
</organism>
<evidence type="ECO:0000259" key="10">
    <source>
        <dbReference type="PROSITE" id="PS50157"/>
    </source>
</evidence>
<evidence type="ECO:0000256" key="7">
    <source>
        <dbReference type="ARBA" id="ARBA00023242"/>
    </source>
</evidence>
<dbReference type="InterPro" id="IPR036236">
    <property type="entry name" value="Znf_C2H2_sf"/>
</dbReference>
<dbReference type="GO" id="GO:0005634">
    <property type="term" value="C:nucleus"/>
    <property type="evidence" value="ECO:0007669"/>
    <property type="project" value="UniProtKB-SubCell"/>
</dbReference>
<evidence type="ECO:0000256" key="1">
    <source>
        <dbReference type="ARBA" id="ARBA00004123"/>
    </source>
</evidence>
<gene>
    <name evidence="11" type="primary">Znf337-L</name>
    <name evidence="11" type="ORF">Hamer_G018300</name>
</gene>
<feature type="region of interest" description="Disordered" evidence="9">
    <location>
        <begin position="1"/>
        <end position="20"/>
    </location>
</feature>
<dbReference type="PANTHER" id="PTHR24392:SF56">
    <property type="entry name" value="ZINC FINGER PROTEIN 510"/>
    <property type="match status" value="1"/>
</dbReference>
<evidence type="ECO:0000256" key="3">
    <source>
        <dbReference type="ARBA" id="ARBA00022737"/>
    </source>
</evidence>
<feature type="domain" description="C2H2-type" evidence="10">
    <location>
        <begin position="84"/>
        <end position="111"/>
    </location>
</feature>
<keyword evidence="6" id="KW-0238">DNA-binding</keyword>
<dbReference type="GO" id="GO:0008270">
    <property type="term" value="F:zinc ion binding"/>
    <property type="evidence" value="ECO:0007669"/>
    <property type="project" value="UniProtKB-KW"/>
</dbReference>
<comment type="subcellular location">
    <subcellularLocation>
        <location evidence="1">Nucleus</location>
    </subcellularLocation>
</comment>
<dbReference type="AlphaFoldDB" id="A0A8J5K0H1"/>
<dbReference type="Gene3D" id="3.30.160.60">
    <property type="entry name" value="Classic Zinc Finger"/>
    <property type="match status" value="3"/>
</dbReference>
<dbReference type="GO" id="GO:0003677">
    <property type="term" value="F:DNA binding"/>
    <property type="evidence" value="ECO:0007669"/>
    <property type="project" value="UniProtKB-KW"/>
</dbReference>
<dbReference type="Pfam" id="PF00096">
    <property type="entry name" value="zf-C2H2"/>
    <property type="match status" value="2"/>
</dbReference>
<feature type="domain" description="C2H2-type" evidence="10">
    <location>
        <begin position="28"/>
        <end position="55"/>
    </location>
</feature>
<evidence type="ECO:0000256" key="5">
    <source>
        <dbReference type="ARBA" id="ARBA00022833"/>
    </source>
</evidence>
<name>A0A8J5K0H1_HOMAM</name>
<sequence length="223" mass="25611">MRLNREEQTPEGGVKGKEENFTTVSKLHRCPYCPYNTSNILLLRKHMETHSGDKLYPLAQFTFSTDDRRYCTAHHASPSREKPYPCLIYPLSGTEKGGLKVHMRTHTDERPFECPHCPSKFAQKVTVKSDRTSQGEVPGADDTFISGAKLNQCPYCPFTNFDSDALLQHLITHTEDHTYSCTECPYRTVSKINFTSHIRAHTGEKSYPCRYCPFRTSFEYNLK</sequence>
<dbReference type="InterPro" id="IPR013087">
    <property type="entry name" value="Znf_C2H2_type"/>
</dbReference>
<keyword evidence="2" id="KW-0479">Metal-binding</keyword>
<dbReference type="Proteomes" id="UP000747542">
    <property type="component" value="Unassembled WGS sequence"/>
</dbReference>
<keyword evidence="7" id="KW-0539">Nucleus</keyword>
<evidence type="ECO:0000313" key="11">
    <source>
        <dbReference type="EMBL" id="KAG7162774.1"/>
    </source>
</evidence>
<dbReference type="PANTHER" id="PTHR24392">
    <property type="entry name" value="ZINC FINGER PROTEIN"/>
    <property type="match status" value="1"/>
</dbReference>
<keyword evidence="4 8" id="KW-0863">Zinc-finger</keyword>
<evidence type="ECO:0000256" key="4">
    <source>
        <dbReference type="ARBA" id="ARBA00022771"/>
    </source>
</evidence>